<evidence type="ECO:0000259" key="11">
    <source>
        <dbReference type="Pfam" id="PF12203"/>
    </source>
</evidence>
<sequence length="615" mass="66443">MCCALSAVDVATALPLQVAPSAVPMDLRLDHPFALPVAEPALREQRLQQELLALKQQQQLQRQVLIAEFQRQHEQLSRQHEAQLQEHIKQQQEMLAMKHQQELLEHQPGPPCASCPSPGAVASTEVKMKLQEFVLNKKKALAHRNLNHCISSDPRYWKTQHSSLDQSSPPQSGTSASYAHPVLGMYDTKDDFPLRKTASEPNLKLRSRLKQKVAERRSSPLLRRKDGPVVTALKKRPLDVTDSACSSAPGSGPSSPNNNSSGNVSTENGGVPAAPSIPTEVSAVLVTREGSVAPLPLYTSPSLPNITLGLPATGPSAVSGAAAQQDTERLALPALQQRISLFPGSHLAPYLSTSPLERDGGAAHSPLLQHMVLLEQPPVTGECLQDAGEALPLHTQPLVGADRVSPSIHKLRQHRPLGRTQSAPLPQNAQALQHLVIQQQHQQFLEKHKQQFQQQLHLNKVGRASCPASGRPSATLVYGCPQRPSSGSSRSPSRAVVTAVWNVHRGVTHPGSGHCGVECPQRRHTPGQWSLRRGMSTEASHTWAVVTAVWPQSTEASHTRAVATAAWNVHAVAISYGSREALSYSTGALRTPVLRCPGWAGPRAGVAVGQHLPRC</sequence>
<organism evidence="12 13">
    <name type="scientific">Oryctolagus cuniculus</name>
    <name type="common">Rabbit</name>
    <dbReference type="NCBI Taxonomy" id="9986"/>
    <lineage>
        <taxon>Eukaryota</taxon>
        <taxon>Metazoa</taxon>
        <taxon>Chordata</taxon>
        <taxon>Craniata</taxon>
        <taxon>Vertebrata</taxon>
        <taxon>Euteleostomi</taxon>
        <taxon>Mammalia</taxon>
        <taxon>Eutheria</taxon>
        <taxon>Euarchontoglires</taxon>
        <taxon>Glires</taxon>
        <taxon>Lagomorpha</taxon>
        <taxon>Leporidae</taxon>
        <taxon>Oryctolagus</taxon>
    </lineage>
</organism>
<dbReference type="InterPro" id="IPR024643">
    <property type="entry name" value="Hist_deacetylase_Gln_rich_N"/>
</dbReference>
<feature type="compositionally biased region" description="Polar residues" evidence="10">
    <location>
        <begin position="159"/>
        <end position="177"/>
    </location>
</feature>
<evidence type="ECO:0000256" key="1">
    <source>
        <dbReference type="ARBA" id="ARBA00004123"/>
    </source>
</evidence>
<reference evidence="12 13" key="1">
    <citation type="journal article" date="2011" name="Nature">
        <title>A high-resolution map of human evolutionary constraint using 29 mammals.</title>
        <authorList>
            <person name="Lindblad-Toh K."/>
            <person name="Garber M."/>
            <person name="Zuk O."/>
            <person name="Lin M.F."/>
            <person name="Parker B.J."/>
            <person name="Washietl S."/>
            <person name="Kheradpour P."/>
            <person name="Ernst J."/>
            <person name="Jordan G."/>
            <person name="Mauceli E."/>
            <person name="Ward L.D."/>
            <person name="Lowe C.B."/>
            <person name="Holloway A.K."/>
            <person name="Clamp M."/>
            <person name="Gnerre S."/>
            <person name="Alfoldi J."/>
            <person name="Beal K."/>
            <person name="Chang J."/>
            <person name="Clawson H."/>
            <person name="Cuff J."/>
            <person name="Di Palma F."/>
            <person name="Fitzgerald S."/>
            <person name="Flicek P."/>
            <person name="Guttman M."/>
            <person name="Hubisz M.J."/>
            <person name="Jaffe D.B."/>
            <person name="Jungreis I."/>
            <person name="Kent W.J."/>
            <person name="Kostka D."/>
            <person name="Lara M."/>
            <person name="Martins A.L."/>
            <person name="Massingham T."/>
            <person name="Moltke I."/>
            <person name="Raney B.J."/>
            <person name="Rasmussen M.D."/>
            <person name="Robinson J."/>
            <person name="Stark A."/>
            <person name="Vilella A.J."/>
            <person name="Wen J."/>
            <person name="Xie X."/>
            <person name="Zody M.C."/>
            <person name="Baldwin J."/>
            <person name="Bloom T."/>
            <person name="Chin C.W."/>
            <person name="Heiman D."/>
            <person name="Nicol R."/>
            <person name="Nusbaum C."/>
            <person name="Young S."/>
            <person name="Wilkinson J."/>
            <person name="Worley K.C."/>
            <person name="Kovar C.L."/>
            <person name="Muzny D.M."/>
            <person name="Gibbs R.A."/>
            <person name="Cree A."/>
            <person name="Dihn H.H."/>
            <person name="Fowler G."/>
            <person name="Jhangiani S."/>
            <person name="Joshi V."/>
            <person name="Lee S."/>
            <person name="Lewis L.R."/>
            <person name="Nazareth L.V."/>
            <person name="Okwuonu G."/>
            <person name="Santibanez J."/>
            <person name="Warren W.C."/>
            <person name="Mardis E.R."/>
            <person name="Weinstock G.M."/>
            <person name="Wilson R.K."/>
            <person name="Delehaunty K."/>
            <person name="Dooling D."/>
            <person name="Fronik C."/>
            <person name="Fulton L."/>
            <person name="Fulton B."/>
            <person name="Graves T."/>
            <person name="Minx P."/>
            <person name="Sodergren E."/>
            <person name="Birney E."/>
            <person name="Margulies E.H."/>
            <person name="Herrero J."/>
            <person name="Green E.D."/>
            <person name="Haussler D."/>
            <person name="Siepel A."/>
            <person name="Goldman N."/>
            <person name="Pollard K.S."/>
            <person name="Pedersen J.S."/>
            <person name="Lander E.S."/>
            <person name="Kellis M."/>
        </authorList>
    </citation>
    <scope>NUCLEOTIDE SEQUENCE [LARGE SCALE GENOMIC DNA]</scope>
    <source>
        <strain evidence="13">Thorbecke</strain>
    </source>
</reference>
<dbReference type="Pfam" id="PF12203">
    <property type="entry name" value="HDAC4_Gln"/>
    <property type="match status" value="1"/>
</dbReference>
<keyword evidence="7" id="KW-0805">Transcription regulation</keyword>
<feature type="compositionally biased region" description="Low complexity" evidence="10">
    <location>
        <begin position="246"/>
        <end position="265"/>
    </location>
</feature>
<feature type="compositionally biased region" description="Basic and acidic residues" evidence="10">
    <location>
        <begin position="212"/>
        <end position="227"/>
    </location>
</feature>
<dbReference type="Bgee" id="ENSOCUG00000015998">
    <property type="expression patterns" value="Expressed in ovary and 16 other cell types or tissues"/>
</dbReference>
<evidence type="ECO:0000256" key="10">
    <source>
        <dbReference type="SAM" id="MobiDB-lite"/>
    </source>
</evidence>
<dbReference type="Gene3D" id="6.10.250.1550">
    <property type="match status" value="1"/>
</dbReference>
<dbReference type="PaxDb" id="9986-ENSOCUP00000013755"/>
<evidence type="ECO:0000256" key="9">
    <source>
        <dbReference type="ARBA" id="ARBA00023242"/>
    </source>
</evidence>
<dbReference type="EC" id="3.5.1.98" evidence="3"/>
<keyword evidence="4" id="KW-0678">Repressor</keyword>
<dbReference type="Proteomes" id="UP000001811">
    <property type="component" value="Unplaced"/>
</dbReference>
<keyword evidence="5" id="KW-0378">Hydrolase</keyword>
<evidence type="ECO:0000313" key="12">
    <source>
        <dbReference type="Ensembl" id="ENSOCUP00000048474.1"/>
    </source>
</evidence>
<dbReference type="CDD" id="cd10162">
    <property type="entry name" value="ClassIIa_HDAC4_Gln-rich-N"/>
    <property type="match status" value="1"/>
</dbReference>
<comment type="similarity">
    <text evidence="2">Belongs to the histone deacetylase family. HD type 2 subfamily.</text>
</comment>
<keyword evidence="9" id="KW-0539">Nucleus</keyword>
<comment type="subcellular location">
    <subcellularLocation>
        <location evidence="1">Nucleus</location>
    </subcellularLocation>
</comment>
<evidence type="ECO:0000256" key="2">
    <source>
        <dbReference type="ARBA" id="ARBA00007738"/>
    </source>
</evidence>
<evidence type="ECO:0000256" key="6">
    <source>
        <dbReference type="ARBA" id="ARBA00022853"/>
    </source>
</evidence>
<reference evidence="12" key="2">
    <citation type="submission" date="2025-08" db="UniProtKB">
        <authorList>
            <consortium name="Ensembl"/>
        </authorList>
    </citation>
    <scope>IDENTIFICATION</scope>
    <source>
        <strain evidence="12">Thorbecke</strain>
    </source>
</reference>
<dbReference type="AlphaFoldDB" id="A0A5F9DSD1"/>
<evidence type="ECO:0000256" key="7">
    <source>
        <dbReference type="ARBA" id="ARBA00023015"/>
    </source>
</evidence>
<dbReference type="Ensembl" id="ENSOCUT00000052630.1">
    <property type="protein sequence ID" value="ENSOCUP00000048474.1"/>
    <property type="gene ID" value="ENSOCUG00000015998.4"/>
</dbReference>
<dbReference type="PANTHER" id="PTHR45364">
    <property type="entry name" value="HISTONE DEACETYLASE 9-RELATED"/>
    <property type="match status" value="1"/>
</dbReference>
<dbReference type="GO" id="GO:0141221">
    <property type="term" value="F:histone deacetylase activity, hydrolytic mechanism"/>
    <property type="evidence" value="ECO:0007669"/>
    <property type="project" value="UniProtKB-EC"/>
</dbReference>
<dbReference type="PANTHER" id="PTHR45364:SF13">
    <property type="entry name" value="HISTONE DEACETYLASE"/>
    <property type="match status" value="1"/>
</dbReference>
<dbReference type="GO" id="GO:0005634">
    <property type="term" value="C:nucleus"/>
    <property type="evidence" value="ECO:0007669"/>
    <property type="project" value="UniProtKB-SubCell"/>
</dbReference>
<dbReference type="GeneTree" id="ENSGT00940000157440"/>
<evidence type="ECO:0000256" key="8">
    <source>
        <dbReference type="ARBA" id="ARBA00023163"/>
    </source>
</evidence>
<keyword evidence="6" id="KW-0156">Chromatin regulator</keyword>
<feature type="compositionally biased region" description="Basic and acidic residues" evidence="10">
    <location>
        <begin position="187"/>
        <end position="198"/>
    </location>
</feature>
<feature type="region of interest" description="Disordered" evidence="10">
    <location>
        <begin position="159"/>
        <end position="178"/>
    </location>
</feature>
<evidence type="ECO:0000256" key="3">
    <source>
        <dbReference type="ARBA" id="ARBA00012111"/>
    </source>
</evidence>
<reference evidence="12" key="3">
    <citation type="submission" date="2025-09" db="UniProtKB">
        <authorList>
            <consortium name="Ensembl"/>
        </authorList>
    </citation>
    <scope>IDENTIFICATION</scope>
    <source>
        <strain evidence="12">Thorbecke</strain>
    </source>
</reference>
<name>A0A5F9DSD1_RABIT</name>
<feature type="region of interest" description="Disordered" evidence="10">
    <location>
        <begin position="186"/>
        <end position="275"/>
    </location>
</feature>
<evidence type="ECO:0000313" key="13">
    <source>
        <dbReference type="Proteomes" id="UP000001811"/>
    </source>
</evidence>
<keyword evidence="8" id="KW-0804">Transcription</keyword>
<evidence type="ECO:0000256" key="4">
    <source>
        <dbReference type="ARBA" id="ARBA00022491"/>
    </source>
</evidence>
<protein>
    <recommendedName>
        <fullName evidence="3">histone deacetylase</fullName>
        <ecNumber evidence="3">3.5.1.98</ecNumber>
    </recommendedName>
</protein>
<keyword evidence="13" id="KW-1185">Reference proteome</keyword>
<proteinExistence type="inferred from homology"/>
<evidence type="ECO:0000256" key="5">
    <source>
        <dbReference type="ARBA" id="ARBA00022801"/>
    </source>
</evidence>
<accession>A0A5F9DSD1</accession>
<feature type="domain" description="Histone deacetylase glutamine rich N-terminal" evidence="11">
    <location>
        <begin position="38"/>
        <end position="107"/>
    </location>
</feature>